<dbReference type="EMBL" id="KK785350">
    <property type="protein sequence ID" value="KDO43811.1"/>
    <property type="molecule type" value="Genomic_DNA"/>
</dbReference>
<evidence type="ECO:0000259" key="1">
    <source>
        <dbReference type="Pfam" id="PF14111"/>
    </source>
</evidence>
<gene>
    <name evidence="2" type="ORF">CISIN_1g044430mg</name>
</gene>
<feature type="domain" description="DUF4283" evidence="1">
    <location>
        <begin position="3"/>
        <end position="52"/>
    </location>
</feature>
<feature type="non-terminal residue" evidence="2">
    <location>
        <position position="1"/>
    </location>
</feature>
<dbReference type="AlphaFoldDB" id="A0A067DYW6"/>
<dbReference type="Pfam" id="PF14111">
    <property type="entry name" value="DUF4283"/>
    <property type="match status" value="1"/>
</dbReference>
<reference evidence="2 3" key="1">
    <citation type="submission" date="2014-04" db="EMBL/GenBank/DDBJ databases">
        <authorList>
            <consortium name="International Citrus Genome Consortium"/>
            <person name="Gmitter F."/>
            <person name="Chen C."/>
            <person name="Farmerie W."/>
            <person name="Harkins T."/>
            <person name="Desany B."/>
            <person name="Mohiuddin M."/>
            <person name="Kodira C."/>
            <person name="Borodovsky M."/>
            <person name="Lomsadze A."/>
            <person name="Burns P."/>
            <person name="Jenkins J."/>
            <person name="Prochnik S."/>
            <person name="Shu S."/>
            <person name="Chapman J."/>
            <person name="Pitluck S."/>
            <person name="Schmutz J."/>
            <person name="Rokhsar D."/>
        </authorList>
    </citation>
    <scope>NUCLEOTIDE SEQUENCE</scope>
</reference>
<proteinExistence type="predicted"/>
<evidence type="ECO:0000313" key="2">
    <source>
        <dbReference type="EMBL" id="KDO43811.1"/>
    </source>
</evidence>
<dbReference type="PANTHER" id="PTHR31286">
    <property type="entry name" value="GLYCINE-RICH CELL WALL STRUCTURAL PROTEIN 1.8-LIKE"/>
    <property type="match status" value="1"/>
</dbReference>
<dbReference type="PANTHER" id="PTHR31286:SF99">
    <property type="entry name" value="DUF4283 DOMAIN-CONTAINING PROTEIN"/>
    <property type="match status" value="1"/>
</dbReference>
<keyword evidence="3" id="KW-1185">Reference proteome</keyword>
<sequence length="281" mass="31313">ATKGFTVVDLAQDYYLVRFSNERDVEYALTEGPWTVMGQYLIVQQWSPSFDVATNKIEKIVAWIRLAEMNIHFYHKNIIRRLGEIVCPVVKMDHKMILSRSSIPKSRPNSVLIAMQGMLAQIGNSSTNPNGIPTVMHGMHEHFNDPNTTFPHKPHATQSPMQDMHAIPSSRIPMHVPTSLNPLHHSVVSFPKIPKPPNLDKSLSSSRTTRGISLAEGHDNYLDGDPPNNFVIEGENHFRDMDGAQSFHSANGKEACVSDEDDSVVAESDMDMGAELMGLSQ</sequence>
<accession>A0A067DYW6</accession>
<dbReference type="Proteomes" id="UP000027120">
    <property type="component" value="Unassembled WGS sequence"/>
</dbReference>
<organism evidence="2 3">
    <name type="scientific">Citrus sinensis</name>
    <name type="common">Sweet orange</name>
    <name type="synonym">Citrus aurantium var. sinensis</name>
    <dbReference type="NCBI Taxonomy" id="2711"/>
    <lineage>
        <taxon>Eukaryota</taxon>
        <taxon>Viridiplantae</taxon>
        <taxon>Streptophyta</taxon>
        <taxon>Embryophyta</taxon>
        <taxon>Tracheophyta</taxon>
        <taxon>Spermatophyta</taxon>
        <taxon>Magnoliopsida</taxon>
        <taxon>eudicotyledons</taxon>
        <taxon>Gunneridae</taxon>
        <taxon>Pentapetalae</taxon>
        <taxon>rosids</taxon>
        <taxon>malvids</taxon>
        <taxon>Sapindales</taxon>
        <taxon>Rutaceae</taxon>
        <taxon>Aurantioideae</taxon>
        <taxon>Citrus</taxon>
    </lineage>
</organism>
<protein>
    <recommendedName>
        <fullName evidence="1">DUF4283 domain-containing protein</fullName>
    </recommendedName>
</protein>
<evidence type="ECO:0000313" key="3">
    <source>
        <dbReference type="Proteomes" id="UP000027120"/>
    </source>
</evidence>
<name>A0A067DYW6_CITSI</name>
<dbReference type="InterPro" id="IPR040256">
    <property type="entry name" value="At4g02000-like"/>
</dbReference>
<dbReference type="InterPro" id="IPR025558">
    <property type="entry name" value="DUF4283"/>
</dbReference>